<keyword evidence="3" id="KW-0460">Magnesium</keyword>
<evidence type="ECO:0000259" key="5">
    <source>
        <dbReference type="PROSITE" id="PS51462"/>
    </source>
</evidence>
<organism evidence="6 7">
    <name type="scientific">Pseudomonas luteola</name>
    <dbReference type="NCBI Taxonomy" id="47886"/>
    <lineage>
        <taxon>Bacteria</taxon>
        <taxon>Pseudomonadati</taxon>
        <taxon>Pseudomonadota</taxon>
        <taxon>Gammaproteobacteria</taxon>
        <taxon>Pseudomonadales</taxon>
        <taxon>Pseudomonadaceae</taxon>
        <taxon>Pseudomonas</taxon>
    </lineage>
</organism>
<dbReference type="SUPFAM" id="SSF55811">
    <property type="entry name" value="Nudix"/>
    <property type="match status" value="1"/>
</dbReference>
<reference evidence="6 7" key="1">
    <citation type="submission" date="2020-10" db="EMBL/GenBank/DDBJ databases">
        <title>Genome sequences of Pseudomonas isolates.</title>
        <authorList>
            <person name="Wessels L."/>
            <person name="Reich F."/>
            <person name="Hammerl J."/>
        </authorList>
    </citation>
    <scope>NUCLEOTIDE SEQUENCE [LARGE SCALE GENOMIC DNA]</scope>
    <source>
        <strain evidence="6 7">20-MO00624-0</strain>
    </source>
</reference>
<dbReference type="PROSITE" id="PS51462">
    <property type="entry name" value="NUDIX"/>
    <property type="match status" value="1"/>
</dbReference>
<gene>
    <name evidence="6" type="ORF">IRZ65_20720</name>
</gene>
<name>A0ABS0FS01_PSELU</name>
<dbReference type="RefSeq" id="WP_196122149.1">
    <property type="nucleotide sequence ID" value="NZ_JADMCD010000014.1"/>
</dbReference>
<proteinExistence type="inferred from homology"/>
<keyword evidence="2 4" id="KW-0378">Hydrolase</keyword>
<keyword evidence="7" id="KW-1185">Reference proteome</keyword>
<evidence type="ECO:0000313" key="6">
    <source>
        <dbReference type="EMBL" id="MBF8643097.1"/>
    </source>
</evidence>
<evidence type="ECO:0000256" key="2">
    <source>
        <dbReference type="ARBA" id="ARBA00022801"/>
    </source>
</evidence>
<dbReference type="InterPro" id="IPR020476">
    <property type="entry name" value="Nudix_hydrolase"/>
</dbReference>
<protein>
    <submittedName>
        <fullName evidence="6">NUDIX domain-containing protein</fullName>
    </submittedName>
</protein>
<evidence type="ECO:0000256" key="3">
    <source>
        <dbReference type="ARBA" id="ARBA00022842"/>
    </source>
</evidence>
<sequence>MSKIIQERATIICKQDDKFLLVRKPKSKWSLPGGKIEKNETPDEAAIRELDEETGLKSKKFKYLAQVEISQTCHYVFETLVQAAEAPEPLNEIAACRWFSADELSKHKVRKSARKLIQQF</sequence>
<dbReference type="Gene3D" id="3.90.79.10">
    <property type="entry name" value="Nucleoside Triphosphate Pyrophosphohydrolase"/>
    <property type="match status" value="1"/>
</dbReference>
<evidence type="ECO:0000256" key="1">
    <source>
        <dbReference type="ARBA" id="ARBA00001946"/>
    </source>
</evidence>
<dbReference type="EMBL" id="JADMCD010000014">
    <property type="protein sequence ID" value="MBF8643097.1"/>
    <property type="molecule type" value="Genomic_DNA"/>
</dbReference>
<evidence type="ECO:0000256" key="4">
    <source>
        <dbReference type="RuleBase" id="RU003476"/>
    </source>
</evidence>
<dbReference type="PRINTS" id="PR00502">
    <property type="entry name" value="NUDIXFAMILY"/>
</dbReference>
<dbReference type="InterPro" id="IPR000086">
    <property type="entry name" value="NUDIX_hydrolase_dom"/>
</dbReference>
<evidence type="ECO:0000313" key="7">
    <source>
        <dbReference type="Proteomes" id="UP000626180"/>
    </source>
</evidence>
<dbReference type="Proteomes" id="UP000626180">
    <property type="component" value="Unassembled WGS sequence"/>
</dbReference>
<dbReference type="PROSITE" id="PS00893">
    <property type="entry name" value="NUDIX_BOX"/>
    <property type="match status" value="1"/>
</dbReference>
<dbReference type="Pfam" id="PF00293">
    <property type="entry name" value="NUDIX"/>
    <property type="match status" value="1"/>
</dbReference>
<dbReference type="PANTHER" id="PTHR43222">
    <property type="entry name" value="NUDIX HYDROLASE 23"/>
    <property type="match status" value="1"/>
</dbReference>
<dbReference type="InterPro" id="IPR020084">
    <property type="entry name" value="NUDIX_hydrolase_CS"/>
</dbReference>
<comment type="similarity">
    <text evidence="4">Belongs to the Nudix hydrolase family.</text>
</comment>
<feature type="domain" description="Nudix hydrolase" evidence="5">
    <location>
        <begin position="1"/>
        <end position="120"/>
    </location>
</feature>
<comment type="caution">
    <text evidence="6">The sequence shown here is derived from an EMBL/GenBank/DDBJ whole genome shotgun (WGS) entry which is preliminary data.</text>
</comment>
<dbReference type="PANTHER" id="PTHR43222:SF2">
    <property type="entry name" value="NUDIX HYDROLASE 23, CHLOROPLASTIC"/>
    <property type="match status" value="1"/>
</dbReference>
<accession>A0ABS0FS01</accession>
<comment type="cofactor">
    <cofactor evidence="1">
        <name>Mg(2+)</name>
        <dbReference type="ChEBI" id="CHEBI:18420"/>
    </cofactor>
</comment>
<dbReference type="InterPro" id="IPR015797">
    <property type="entry name" value="NUDIX_hydrolase-like_dom_sf"/>
</dbReference>
<dbReference type="CDD" id="cd04667">
    <property type="entry name" value="NUDIX_Hydrolase"/>
    <property type="match status" value="1"/>
</dbReference>